<evidence type="ECO:0000313" key="2">
    <source>
        <dbReference type="EMBL" id="TDO04619.1"/>
    </source>
</evidence>
<reference evidence="2 3" key="1">
    <citation type="submission" date="2019-03" db="EMBL/GenBank/DDBJ databases">
        <title>Freshwater and sediment microbial communities from various areas in North America, analyzing microbe dynamics in response to fracking.</title>
        <authorList>
            <person name="Lamendella R."/>
        </authorList>
    </citation>
    <scope>NUCLEOTIDE SEQUENCE [LARGE SCALE GENOMIC DNA]</scope>
    <source>
        <strain evidence="2 3">1_TX</strain>
    </source>
</reference>
<gene>
    <name evidence="2" type="ORF">DFO68_11437</name>
</gene>
<dbReference type="OrthoDB" id="529208at2"/>
<proteinExistence type="predicted"/>
<dbReference type="RefSeq" id="WP_133483732.1">
    <property type="nucleotide sequence ID" value="NZ_SNWH01000014.1"/>
</dbReference>
<feature type="compositionally biased region" description="Basic and acidic residues" evidence="1">
    <location>
        <begin position="28"/>
        <end position="37"/>
    </location>
</feature>
<name>A0A4V3BYZ9_9GAMM</name>
<evidence type="ECO:0000313" key="3">
    <source>
        <dbReference type="Proteomes" id="UP000295150"/>
    </source>
</evidence>
<feature type="region of interest" description="Disordered" evidence="1">
    <location>
        <begin position="27"/>
        <end position="55"/>
    </location>
</feature>
<dbReference type="Proteomes" id="UP000295150">
    <property type="component" value="Unassembled WGS sequence"/>
</dbReference>
<dbReference type="AlphaFoldDB" id="A0A4V3BYZ9"/>
<keyword evidence="3" id="KW-1185">Reference proteome</keyword>
<accession>A0A4V3BYZ9</accession>
<dbReference type="EMBL" id="SNWH01000014">
    <property type="protein sequence ID" value="TDO04619.1"/>
    <property type="molecule type" value="Genomic_DNA"/>
</dbReference>
<protein>
    <submittedName>
        <fullName evidence="2">Uncharacterized protein</fullName>
    </submittedName>
</protein>
<sequence>MAPIIGVVGMVAAALTLAPVVGGLKLAGRPDESDRPQGENPRLTGPGRSFGEAFVERGRNRRDNLTADRVRILEGVWRWA</sequence>
<organism evidence="2 3">
    <name type="scientific">Halomonas ventosae</name>
    <dbReference type="NCBI Taxonomy" id="229007"/>
    <lineage>
        <taxon>Bacteria</taxon>
        <taxon>Pseudomonadati</taxon>
        <taxon>Pseudomonadota</taxon>
        <taxon>Gammaproteobacteria</taxon>
        <taxon>Oceanospirillales</taxon>
        <taxon>Halomonadaceae</taxon>
        <taxon>Halomonas</taxon>
    </lineage>
</organism>
<comment type="caution">
    <text evidence="2">The sequence shown here is derived from an EMBL/GenBank/DDBJ whole genome shotgun (WGS) entry which is preliminary data.</text>
</comment>
<evidence type="ECO:0000256" key="1">
    <source>
        <dbReference type="SAM" id="MobiDB-lite"/>
    </source>
</evidence>